<evidence type="ECO:0000256" key="11">
    <source>
        <dbReference type="ARBA" id="ARBA00024037"/>
    </source>
</evidence>
<evidence type="ECO:0000256" key="3">
    <source>
        <dbReference type="ARBA" id="ARBA00022468"/>
    </source>
</evidence>
<dbReference type="Pfam" id="PF00168">
    <property type="entry name" value="C2"/>
    <property type="match status" value="1"/>
</dbReference>
<evidence type="ECO:0000259" key="12">
    <source>
        <dbReference type="PROSITE" id="PS50004"/>
    </source>
</evidence>
<dbReference type="SMART" id="SM00239">
    <property type="entry name" value="C2"/>
    <property type="match status" value="1"/>
</dbReference>
<dbReference type="eggNOG" id="KOG1030">
    <property type="taxonomic scope" value="Eukaryota"/>
</dbReference>
<evidence type="ECO:0000256" key="6">
    <source>
        <dbReference type="ARBA" id="ARBA00022723"/>
    </source>
</evidence>
<keyword evidence="14" id="KW-1185">Reference proteome</keyword>
<dbReference type="GO" id="GO:0046872">
    <property type="term" value="F:metal ion binding"/>
    <property type="evidence" value="ECO:0007669"/>
    <property type="project" value="UniProtKB-KW"/>
</dbReference>
<evidence type="ECO:0000256" key="2">
    <source>
        <dbReference type="ARBA" id="ARBA00004236"/>
    </source>
</evidence>
<proteinExistence type="inferred from homology"/>
<evidence type="ECO:0000313" key="14">
    <source>
        <dbReference type="Proteomes" id="UP000030748"/>
    </source>
</evidence>
<dbReference type="GO" id="GO:0009738">
    <property type="term" value="P:abscisic acid-activated signaling pathway"/>
    <property type="evidence" value="ECO:0007669"/>
    <property type="project" value="UniProtKB-KW"/>
</dbReference>
<dbReference type="GO" id="GO:0005886">
    <property type="term" value="C:plasma membrane"/>
    <property type="evidence" value="ECO:0007669"/>
    <property type="project" value="UniProtKB-SubCell"/>
</dbReference>
<feature type="domain" description="C2" evidence="12">
    <location>
        <begin position="1"/>
        <end position="103"/>
    </location>
</feature>
<dbReference type="SUPFAM" id="SSF49562">
    <property type="entry name" value="C2 domain (Calcium/lipid-binding domain, CaLB)"/>
    <property type="match status" value="1"/>
</dbReference>
<gene>
    <name evidence="13" type="ORF">MIMGU_mgv1a015009mg</name>
</gene>
<evidence type="ECO:0000256" key="10">
    <source>
        <dbReference type="ARBA" id="ARBA00023242"/>
    </source>
</evidence>
<accession>A0A022RQX5</accession>
<dbReference type="InterPro" id="IPR000008">
    <property type="entry name" value="C2_dom"/>
</dbReference>
<organism evidence="13 14">
    <name type="scientific">Erythranthe guttata</name>
    <name type="common">Yellow monkey flower</name>
    <name type="synonym">Mimulus guttatus</name>
    <dbReference type="NCBI Taxonomy" id="4155"/>
    <lineage>
        <taxon>Eukaryota</taxon>
        <taxon>Viridiplantae</taxon>
        <taxon>Streptophyta</taxon>
        <taxon>Embryophyta</taxon>
        <taxon>Tracheophyta</taxon>
        <taxon>Spermatophyta</taxon>
        <taxon>Magnoliopsida</taxon>
        <taxon>eudicotyledons</taxon>
        <taxon>Gunneridae</taxon>
        <taxon>Pentapetalae</taxon>
        <taxon>asterids</taxon>
        <taxon>lamiids</taxon>
        <taxon>Lamiales</taxon>
        <taxon>Phrymaceae</taxon>
        <taxon>Erythranthe</taxon>
    </lineage>
</organism>
<dbReference type="InterPro" id="IPR044562">
    <property type="entry name" value="CAR1-11"/>
</dbReference>
<evidence type="ECO:0000256" key="9">
    <source>
        <dbReference type="ARBA" id="ARBA00023136"/>
    </source>
</evidence>
<keyword evidence="6" id="KW-0479">Metal-binding</keyword>
<dbReference type="PANTHER" id="PTHR45933">
    <property type="entry name" value="PROTEIN C2-DOMAIN ABA-RELATED 4"/>
    <property type="match status" value="1"/>
</dbReference>
<dbReference type="KEGG" id="egt:105953484"/>
<dbReference type="InterPro" id="IPR035892">
    <property type="entry name" value="C2_domain_sf"/>
</dbReference>
<keyword evidence="8" id="KW-0446">Lipid-binding</keyword>
<dbReference type="AlphaFoldDB" id="A0A022RQX5"/>
<keyword evidence="3" id="KW-0343">GTPase activation</keyword>
<evidence type="ECO:0000256" key="5">
    <source>
        <dbReference type="ARBA" id="ARBA00022682"/>
    </source>
</evidence>
<evidence type="ECO:0000256" key="4">
    <source>
        <dbReference type="ARBA" id="ARBA00022475"/>
    </source>
</evidence>
<evidence type="ECO:0000256" key="1">
    <source>
        <dbReference type="ARBA" id="ARBA00004123"/>
    </source>
</evidence>
<keyword evidence="7" id="KW-0106">Calcium</keyword>
<name>A0A022RQX5_ERYGU</name>
<dbReference type="OrthoDB" id="73919at2759"/>
<dbReference type="PANTHER" id="PTHR45933:SF11">
    <property type="entry name" value="PROTEIN C2-DOMAIN ABA-RELATED 1"/>
    <property type="match status" value="1"/>
</dbReference>
<keyword evidence="4" id="KW-1003">Cell membrane</keyword>
<comment type="similarity">
    <text evidence="11">Belongs to the plant CAR protein family.</text>
</comment>
<dbReference type="GO" id="GO:0005634">
    <property type="term" value="C:nucleus"/>
    <property type="evidence" value="ECO:0007669"/>
    <property type="project" value="UniProtKB-SubCell"/>
</dbReference>
<keyword evidence="9" id="KW-0472">Membrane</keyword>
<dbReference type="GO" id="GO:0005096">
    <property type="term" value="F:GTPase activator activity"/>
    <property type="evidence" value="ECO:0007669"/>
    <property type="project" value="UniProtKB-KW"/>
</dbReference>
<evidence type="ECO:0000313" key="13">
    <source>
        <dbReference type="EMBL" id="EYU41340.1"/>
    </source>
</evidence>
<dbReference type="OMA" id="ESAITWE"/>
<dbReference type="Gene3D" id="2.60.40.150">
    <property type="entry name" value="C2 domain"/>
    <property type="match status" value="1"/>
</dbReference>
<protein>
    <recommendedName>
        <fullName evidence="12">C2 domain-containing protein</fullName>
    </recommendedName>
</protein>
<evidence type="ECO:0000256" key="8">
    <source>
        <dbReference type="ARBA" id="ARBA00023121"/>
    </source>
</evidence>
<reference evidence="13 14" key="1">
    <citation type="journal article" date="2013" name="Proc. Natl. Acad. Sci. U.S.A.">
        <title>Fine-scale variation in meiotic recombination in Mimulus inferred from population shotgun sequencing.</title>
        <authorList>
            <person name="Hellsten U."/>
            <person name="Wright K.M."/>
            <person name="Jenkins J."/>
            <person name="Shu S."/>
            <person name="Yuan Y."/>
            <person name="Wessler S.R."/>
            <person name="Schmutz J."/>
            <person name="Willis J.H."/>
            <person name="Rokhsar D.S."/>
        </authorList>
    </citation>
    <scope>NUCLEOTIDE SEQUENCE [LARGE SCALE GENOMIC DNA]</scope>
    <source>
        <strain evidence="14">cv. DUN x IM62</strain>
    </source>
</reference>
<keyword evidence="5" id="KW-0938">Abscisic acid signaling pathway</keyword>
<dbReference type="GO" id="GO:0008289">
    <property type="term" value="F:lipid binding"/>
    <property type="evidence" value="ECO:0007669"/>
    <property type="project" value="UniProtKB-KW"/>
</dbReference>
<dbReference type="PROSITE" id="PS50004">
    <property type="entry name" value="C2"/>
    <property type="match status" value="1"/>
</dbReference>
<comment type="subcellular location">
    <subcellularLocation>
        <location evidence="2">Cell membrane</location>
    </subcellularLocation>
    <subcellularLocation>
        <location evidence="1">Nucleus</location>
    </subcellularLocation>
</comment>
<dbReference type="PhylomeDB" id="A0A022RQX5"/>
<dbReference type="CDD" id="cd04038">
    <property type="entry name" value="C2_ArfGAP"/>
    <property type="match status" value="1"/>
</dbReference>
<dbReference type="EMBL" id="KI630330">
    <property type="protein sequence ID" value="EYU41340.1"/>
    <property type="molecule type" value="Genomic_DNA"/>
</dbReference>
<keyword evidence="10" id="KW-0539">Nucleus</keyword>
<sequence>MDEKLVGLLRINVIRGIKLAKRDALGSDPYIIVRMGKQKLKTSVVKKTLNPEWNDELTLCVTDPNHPITFHVYDEDVFLDDKMGDAEFDIKPFVQALKMHLDMHLENVPSGTIITKVKPHRENCFSEESAITWENGELVQHMFLRLRNIECGEIEVKLQWIKVPGGSKSH</sequence>
<evidence type="ECO:0000256" key="7">
    <source>
        <dbReference type="ARBA" id="ARBA00022837"/>
    </source>
</evidence>
<dbReference type="Proteomes" id="UP000030748">
    <property type="component" value="Unassembled WGS sequence"/>
</dbReference>